<keyword evidence="1" id="KW-0812">Transmembrane</keyword>
<accession>A0A8J3FUD3</accession>
<dbReference type="RefSeq" id="WP_189058265.1">
    <property type="nucleotide sequence ID" value="NZ_BMMK01000013.1"/>
</dbReference>
<gene>
    <name evidence="2" type="ORF">GCM10012275_31040</name>
</gene>
<protein>
    <submittedName>
        <fullName evidence="2">Uncharacterized protein</fullName>
    </submittedName>
</protein>
<feature type="transmembrane region" description="Helical" evidence="1">
    <location>
        <begin position="138"/>
        <end position="158"/>
    </location>
</feature>
<dbReference type="EMBL" id="BMMK01000013">
    <property type="protein sequence ID" value="GGM57643.1"/>
    <property type="molecule type" value="Genomic_DNA"/>
</dbReference>
<evidence type="ECO:0000256" key="1">
    <source>
        <dbReference type="SAM" id="Phobius"/>
    </source>
</evidence>
<feature type="transmembrane region" description="Helical" evidence="1">
    <location>
        <begin position="178"/>
        <end position="197"/>
    </location>
</feature>
<dbReference type="Proteomes" id="UP000637578">
    <property type="component" value="Unassembled WGS sequence"/>
</dbReference>
<feature type="transmembrane region" description="Helical" evidence="1">
    <location>
        <begin position="20"/>
        <end position="38"/>
    </location>
</feature>
<evidence type="ECO:0000313" key="2">
    <source>
        <dbReference type="EMBL" id="GGM57643.1"/>
    </source>
</evidence>
<organism evidence="2 3">
    <name type="scientific">Longimycelium tulufanense</name>
    <dbReference type="NCBI Taxonomy" id="907463"/>
    <lineage>
        <taxon>Bacteria</taxon>
        <taxon>Bacillati</taxon>
        <taxon>Actinomycetota</taxon>
        <taxon>Actinomycetes</taxon>
        <taxon>Pseudonocardiales</taxon>
        <taxon>Pseudonocardiaceae</taxon>
        <taxon>Longimycelium</taxon>
    </lineage>
</organism>
<evidence type="ECO:0000313" key="3">
    <source>
        <dbReference type="Proteomes" id="UP000637578"/>
    </source>
</evidence>
<feature type="transmembrane region" description="Helical" evidence="1">
    <location>
        <begin position="50"/>
        <end position="69"/>
    </location>
</feature>
<reference evidence="2" key="2">
    <citation type="submission" date="2020-09" db="EMBL/GenBank/DDBJ databases">
        <authorList>
            <person name="Sun Q."/>
            <person name="Zhou Y."/>
        </authorList>
    </citation>
    <scope>NUCLEOTIDE SEQUENCE</scope>
    <source>
        <strain evidence="2">CGMCC 4.5737</strain>
    </source>
</reference>
<feature type="transmembrane region" description="Helical" evidence="1">
    <location>
        <begin position="89"/>
        <end position="117"/>
    </location>
</feature>
<reference evidence="2" key="1">
    <citation type="journal article" date="2014" name="Int. J. Syst. Evol. Microbiol.">
        <title>Complete genome sequence of Corynebacterium casei LMG S-19264T (=DSM 44701T), isolated from a smear-ripened cheese.</title>
        <authorList>
            <consortium name="US DOE Joint Genome Institute (JGI-PGF)"/>
            <person name="Walter F."/>
            <person name="Albersmeier A."/>
            <person name="Kalinowski J."/>
            <person name="Ruckert C."/>
        </authorList>
    </citation>
    <scope>NUCLEOTIDE SEQUENCE</scope>
    <source>
        <strain evidence="2">CGMCC 4.5737</strain>
    </source>
</reference>
<name>A0A8J3FUD3_9PSEU</name>
<keyword evidence="1" id="KW-1133">Transmembrane helix</keyword>
<keyword evidence="1" id="KW-0472">Membrane</keyword>
<keyword evidence="3" id="KW-1185">Reference proteome</keyword>
<sequence length="224" mass="23886">MSAPDAAARNARAQQVEERLASPVLVAAAASVPAVFLTALEGIAALIGTVLNWASLAVLIGESLLLLLLSGDLAAWVRKHRWKLLVAGATVPAVLFAVGPVQVLRLMLALGTLRVLQARRILRAGHIIRRKAGLGARWGRWVLGGATVLAAVFVVTVLANPESQSRRLAMRLIEKFGVVPLIAAGVLVLTGVAAVLFGRCDVRARRLAQKVFRRQPKCDVHENS</sequence>
<comment type="caution">
    <text evidence="2">The sequence shown here is derived from an EMBL/GenBank/DDBJ whole genome shotgun (WGS) entry which is preliminary data.</text>
</comment>
<dbReference type="AlphaFoldDB" id="A0A8J3FUD3"/>
<proteinExistence type="predicted"/>